<proteinExistence type="predicted"/>
<protein>
    <submittedName>
        <fullName evidence="2 3">Uncharacterized protein</fullName>
    </submittedName>
</protein>
<evidence type="ECO:0000313" key="2">
    <source>
        <dbReference type="EMBL" id="ESO08714.1"/>
    </source>
</evidence>
<dbReference type="RefSeq" id="XP_009013188.1">
    <property type="nucleotide sequence ID" value="XM_009014940.1"/>
</dbReference>
<dbReference type="OrthoDB" id="6156332at2759"/>
<dbReference type="EnsemblMetazoa" id="HelroT184603">
    <property type="protein sequence ID" value="HelroP184603"/>
    <property type="gene ID" value="HelroG184603"/>
</dbReference>
<reference evidence="4" key="1">
    <citation type="submission" date="2012-12" db="EMBL/GenBank/DDBJ databases">
        <authorList>
            <person name="Hellsten U."/>
            <person name="Grimwood J."/>
            <person name="Chapman J.A."/>
            <person name="Shapiro H."/>
            <person name="Aerts A."/>
            <person name="Otillar R.P."/>
            <person name="Terry A.Y."/>
            <person name="Boore J.L."/>
            <person name="Simakov O."/>
            <person name="Marletaz F."/>
            <person name="Cho S.-J."/>
            <person name="Edsinger-Gonzales E."/>
            <person name="Havlak P."/>
            <person name="Kuo D.-H."/>
            <person name="Larsson T."/>
            <person name="Lv J."/>
            <person name="Arendt D."/>
            <person name="Savage R."/>
            <person name="Osoegawa K."/>
            <person name="de Jong P."/>
            <person name="Lindberg D.R."/>
            <person name="Seaver E.C."/>
            <person name="Weisblat D.A."/>
            <person name="Putnam N.H."/>
            <person name="Grigoriev I.V."/>
            <person name="Rokhsar D.S."/>
        </authorList>
    </citation>
    <scope>NUCLEOTIDE SEQUENCE</scope>
</reference>
<sequence>ELIGSIPDDLPRYFPSIELPQFKKRIGTSYVISPKLLDGDPNRGDEVSKIEIQLELQRQMTMVAYKLVQESSNCKTLKKKRKLNYQKEQAKLKDLETKFSEMRIEKRRQSKAVSSRSSISMEEHYSRVILAPPGI</sequence>
<dbReference type="InterPro" id="IPR047176">
    <property type="entry name" value="FRMD4A/B"/>
</dbReference>
<reference evidence="3" key="3">
    <citation type="submission" date="2015-06" db="UniProtKB">
        <authorList>
            <consortium name="EnsemblMetazoa"/>
        </authorList>
    </citation>
    <scope>IDENTIFICATION</scope>
</reference>
<dbReference type="AlphaFoldDB" id="T1FLK3"/>
<dbReference type="HOGENOM" id="CLU_1890934_0_0_1"/>
<feature type="coiled-coil region" evidence="1">
    <location>
        <begin position="78"/>
        <end position="112"/>
    </location>
</feature>
<dbReference type="EMBL" id="AMQM01010968">
    <property type="status" value="NOT_ANNOTATED_CDS"/>
    <property type="molecule type" value="Genomic_DNA"/>
</dbReference>
<reference evidence="2 4" key="2">
    <citation type="journal article" date="2013" name="Nature">
        <title>Insights into bilaterian evolution from three spiralian genomes.</title>
        <authorList>
            <person name="Simakov O."/>
            <person name="Marletaz F."/>
            <person name="Cho S.J."/>
            <person name="Edsinger-Gonzales E."/>
            <person name="Havlak P."/>
            <person name="Hellsten U."/>
            <person name="Kuo D.H."/>
            <person name="Larsson T."/>
            <person name="Lv J."/>
            <person name="Arendt D."/>
            <person name="Savage R."/>
            <person name="Osoegawa K."/>
            <person name="de Jong P."/>
            <person name="Grimwood J."/>
            <person name="Chapman J.A."/>
            <person name="Shapiro H."/>
            <person name="Aerts A."/>
            <person name="Otillar R.P."/>
            <person name="Terry A.Y."/>
            <person name="Boore J.L."/>
            <person name="Grigoriev I.V."/>
            <person name="Lindberg D.R."/>
            <person name="Seaver E.C."/>
            <person name="Weisblat D.A."/>
            <person name="Putnam N.H."/>
            <person name="Rokhsar D.S."/>
        </authorList>
    </citation>
    <scope>NUCLEOTIDE SEQUENCE</scope>
</reference>
<organism evidence="3 4">
    <name type="scientific">Helobdella robusta</name>
    <name type="common">Californian leech</name>
    <dbReference type="NCBI Taxonomy" id="6412"/>
    <lineage>
        <taxon>Eukaryota</taxon>
        <taxon>Metazoa</taxon>
        <taxon>Spiralia</taxon>
        <taxon>Lophotrochozoa</taxon>
        <taxon>Annelida</taxon>
        <taxon>Clitellata</taxon>
        <taxon>Hirudinea</taxon>
        <taxon>Rhynchobdellida</taxon>
        <taxon>Glossiphoniidae</taxon>
        <taxon>Helobdella</taxon>
    </lineage>
</organism>
<dbReference type="PANTHER" id="PTHR46079">
    <property type="entry name" value="FERM DOMAIN-CONTAINING PROTEIN 4"/>
    <property type="match status" value="1"/>
</dbReference>
<keyword evidence="4" id="KW-1185">Reference proteome</keyword>
<dbReference type="Proteomes" id="UP000015101">
    <property type="component" value="Unassembled WGS sequence"/>
</dbReference>
<evidence type="ECO:0000256" key="1">
    <source>
        <dbReference type="SAM" id="Coils"/>
    </source>
</evidence>
<dbReference type="GeneID" id="20209702"/>
<keyword evidence="1" id="KW-0175">Coiled coil</keyword>
<dbReference type="PANTHER" id="PTHR46079:SF2">
    <property type="entry name" value="FERM DOMAIN-CONTAINING PROTEIN"/>
    <property type="match status" value="1"/>
</dbReference>
<gene>
    <name evidence="3" type="primary">20209702</name>
    <name evidence="2" type="ORF">HELRODRAFT_184603</name>
</gene>
<dbReference type="GO" id="GO:0090162">
    <property type="term" value="P:establishment of epithelial cell polarity"/>
    <property type="evidence" value="ECO:0007669"/>
    <property type="project" value="InterPro"/>
</dbReference>
<dbReference type="InParanoid" id="T1FLK3"/>
<dbReference type="EMBL" id="KB096025">
    <property type="protein sequence ID" value="ESO08714.1"/>
    <property type="molecule type" value="Genomic_DNA"/>
</dbReference>
<accession>T1FLK3</accession>
<evidence type="ECO:0000313" key="3">
    <source>
        <dbReference type="EnsemblMetazoa" id="HelroP184603"/>
    </source>
</evidence>
<name>T1FLK3_HELRO</name>
<evidence type="ECO:0000313" key="4">
    <source>
        <dbReference type="Proteomes" id="UP000015101"/>
    </source>
</evidence>
<dbReference type="KEGG" id="hro:HELRODRAFT_184603"/>
<dbReference type="CTD" id="20209702"/>